<dbReference type="RefSeq" id="WP_064027555.1">
    <property type="nucleotide sequence ID" value="NZ_LUUK01000151.1"/>
</dbReference>
<evidence type="ECO:0000313" key="1">
    <source>
        <dbReference type="EMBL" id="OAI19978.1"/>
    </source>
</evidence>
<dbReference type="Proteomes" id="UP000077628">
    <property type="component" value="Unassembled WGS sequence"/>
</dbReference>
<gene>
    <name evidence="1" type="ORF">A1355_03260</name>
</gene>
<proteinExistence type="predicted"/>
<name>A0A177NPG0_9GAMM</name>
<dbReference type="Gene3D" id="2.40.50.140">
    <property type="entry name" value="Nucleic acid-binding proteins"/>
    <property type="match status" value="1"/>
</dbReference>
<dbReference type="AlphaFoldDB" id="A0A177NPG0"/>
<dbReference type="STRING" id="702114.A1355_03260"/>
<comment type="caution">
    <text evidence="1">The sequence shown here is derived from an EMBL/GenBank/DDBJ whole genome shotgun (WGS) entry which is preliminary data.</text>
</comment>
<protein>
    <submittedName>
        <fullName evidence="1">Uncharacterized protein</fullName>
    </submittedName>
</protein>
<organism evidence="1 2">
    <name type="scientific">Methylomonas koyamae</name>
    <dbReference type="NCBI Taxonomy" id="702114"/>
    <lineage>
        <taxon>Bacteria</taxon>
        <taxon>Pseudomonadati</taxon>
        <taxon>Pseudomonadota</taxon>
        <taxon>Gammaproteobacteria</taxon>
        <taxon>Methylococcales</taxon>
        <taxon>Methylococcaceae</taxon>
        <taxon>Methylomonas</taxon>
    </lineage>
</organism>
<evidence type="ECO:0000313" key="2">
    <source>
        <dbReference type="Proteomes" id="UP000077628"/>
    </source>
</evidence>
<accession>A0A177NPG0</accession>
<dbReference type="EMBL" id="LUUK01000151">
    <property type="protein sequence ID" value="OAI19978.1"/>
    <property type="molecule type" value="Genomic_DNA"/>
</dbReference>
<reference evidence="2" key="1">
    <citation type="submission" date="2016-03" db="EMBL/GenBank/DDBJ databases">
        <authorList>
            <person name="Heylen K."/>
            <person name="De Vos P."/>
            <person name="Vekeman B."/>
        </authorList>
    </citation>
    <scope>NUCLEOTIDE SEQUENCE [LARGE SCALE GENOMIC DNA]</scope>
    <source>
        <strain evidence="2">R-45383</strain>
    </source>
</reference>
<keyword evidence="2" id="KW-1185">Reference proteome</keyword>
<sequence>MHVVIEKDELIKDQITSRKNGQVFYVAEQPALMFVDHSEYPFHFKLRLAFEDSQQARDSVGPVAKGKYMLADSAFAVSRFGELALQITPKHLKPYSVSSAVNIPRSSAA</sequence>
<dbReference type="InterPro" id="IPR012340">
    <property type="entry name" value="NA-bd_OB-fold"/>
</dbReference>